<feature type="region of interest" description="Disordered" evidence="1">
    <location>
        <begin position="182"/>
        <end position="221"/>
    </location>
</feature>
<proteinExistence type="predicted"/>
<feature type="region of interest" description="Disordered" evidence="1">
    <location>
        <begin position="52"/>
        <end position="146"/>
    </location>
</feature>
<evidence type="ECO:0000256" key="1">
    <source>
        <dbReference type="SAM" id="MobiDB-lite"/>
    </source>
</evidence>
<dbReference type="EMBL" id="FUEG01000003">
    <property type="protein sequence ID" value="SJL02763.1"/>
    <property type="molecule type" value="Genomic_DNA"/>
</dbReference>
<accession>A0A284R226</accession>
<feature type="compositionally biased region" description="Low complexity" evidence="1">
    <location>
        <begin position="101"/>
        <end position="125"/>
    </location>
</feature>
<evidence type="ECO:0000313" key="2">
    <source>
        <dbReference type="EMBL" id="SJL02763.1"/>
    </source>
</evidence>
<dbReference type="AlphaFoldDB" id="A0A284R226"/>
<evidence type="ECO:0000313" key="3">
    <source>
        <dbReference type="Proteomes" id="UP000219338"/>
    </source>
</evidence>
<evidence type="ECO:0008006" key="4">
    <source>
        <dbReference type="Google" id="ProtNLM"/>
    </source>
</evidence>
<reference evidence="3" key="1">
    <citation type="journal article" date="2017" name="Nat. Ecol. Evol.">
        <title>Genome expansion and lineage-specific genetic innovations in the forest pathogenic fungi Armillaria.</title>
        <authorList>
            <person name="Sipos G."/>
            <person name="Prasanna A.N."/>
            <person name="Walter M.C."/>
            <person name="O'Connor E."/>
            <person name="Balint B."/>
            <person name="Krizsan K."/>
            <person name="Kiss B."/>
            <person name="Hess J."/>
            <person name="Varga T."/>
            <person name="Slot J."/>
            <person name="Riley R."/>
            <person name="Boka B."/>
            <person name="Rigling D."/>
            <person name="Barry K."/>
            <person name="Lee J."/>
            <person name="Mihaltcheva S."/>
            <person name="LaButti K."/>
            <person name="Lipzen A."/>
            <person name="Waldron R."/>
            <person name="Moloney N.M."/>
            <person name="Sperisen C."/>
            <person name="Kredics L."/>
            <person name="Vagvoelgyi C."/>
            <person name="Patrignani A."/>
            <person name="Fitzpatrick D."/>
            <person name="Nagy I."/>
            <person name="Doyle S."/>
            <person name="Anderson J.B."/>
            <person name="Grigoriev I.V."/>
            <person name="Gueldener U."/>
            <person name="Muensterkoetter M."/>
            <person name="Nagy L.G."/>
        </authorList>
    </citation>
    <scope>NUCLEOTIDE SEQUENCE [LARGE SCALE GENOMIC DNA]</scope>
    <source>
        <strain evidence="3">C18/9</strain>
    </source>
</reference>
<organism evidence="2 3">
    <name type="scientific">Armillaria ostoyae</name>
    <name type="common">Armillaria root rot fungus</name>
    <dbReference type="NCBI Taxonomy" id="47428"/>
    <lineage>
        <taxon>Eukaryota</taxon>
        <taxon>Fungi</taxon>
        <taxon>Dikarya</taxon>
        <taxon>Basidiomycota</taxon>
        <taxon>Agaricomycotina</taxon>
        <taxon>Agaricomycetes</taxon>
        <taxon>Agaricomycetidae</taxon>
        <taxon>Agaricales</taxon>
        <taxon>Marasmiineae</taxon>
        <taxon>Physalacriaceae</taxon>
        <taxon>Armillaria</taxon>
    </lineage>
</organism>
<dbReference type="Proteomes" id="UP000219338">
    <property type="component" value="Unassembled WGS sequence"/>
</dbReference>
<protein>
    <recommendedName>
        <fullName evidence="4">Retrotransposon gag domain-containing protein</fullName>
    </recommendedName>
</protein>
<keyword evidence="3" id="KW-1185">Reference proteome</keyword>
<feature type="compositionally biased region" description="Basic and acidic residues" evidence="1">
    <location>
        <begin position="72"/>
        <end position="86"/>
    </location>
</feature>
<sequence length="270" mass="29818">MEVQEKKMFELRMGSGPATTFFQELEVLATKAGRRHDVDARGLMVKATRLGVPPIIQHHHRPRARHPRRLRRMEGQDHSDVRRTTKELGLPPSRRQPSRQPPTKGTSATTTTATSHTKAGGATSSPTPKASSGQRGKRLCRKVDNIRRAGKPMDIDVTKLRAEGRCFRCHEKGTWARTARRRRITEISGRTSYQRTGDGIQGRSEGGKSSGDLGSDSPKIAKDLHTGARLSSAGRSHGLFVGTPFNPTCIKRTNISDSHTHSNIPPSPRF</sequence>
<dbReference type="OrthoDB" id="3205788at2759"/>
<name>A0A284R226_ARMOS</name>
<gene>
    <name evidence="2" type="ORF">ARMOST_06099</name>
</gene>
<feature type="compositionally biased region" description="Basic residues" evidence="1">
    <location>
        <begin position="57"/>
        <end position="71"/>
    </location>
</feature>